<evidence type="ECO:0000256" key="3">
    <source>
        <dbReference type="PIRSR" id="PIRSR617939-1"/>
    </source>
</evidence>
<dbReference type="InterPro" id="IPR013024">
    <property type="entry name" value="GGCT-like"/>
</dbReference>
<evidence type="ECO:0000313" key="7">
    <source>
        <dbReference type="Proteomes" id="UP001302321"/>
    </source>
</evidence>
<gene>
    <name evidence="6" type="ORF">QBC36DRAFT_368972</name>
</gene>
<evidence type="ECO:0000259" key="5">
    <source>
        <dbReference type="Pfam" id="PF06094"/>
    </source>
</evidence>
<dbReference type="InterPro" id="IPR009288">
    <property type="entry name" value="AIG2-like_dom"/>
</dbReference>
<dbReference type="GO" id="GO:0003839">
    <property type="term" value="F:gamma-glutamylcyclotransferase activity"/>
    <property type="evidence" value="ECO:0007669"/>
    <property type="project" value="UniProtKB-EC"/>
</dbReference>
<dbReference type="PANTHER" id="PTHR12935:SF0">
    <property type="entry name" value="GAMMA-GLUTAMYLCYCLOTRANSFERASE"/>
    <property type="match status" value="1"/>
</dbReference>
<dbReference type="PANTHER" id="PTHR12935">
    <property type="entry name" value="GAMMA-GLUTAMYLCYCLOTRANSFERASE"/>
    <property type="match status" value="1"/>
</dbReference>
<evidence type="ECO:0000256" key="2">
    <source>
        <dbReference type="ARBA" id="ARBA00023239"/>
    </source>
</evidence>
<accession>A0AAN6WBW2</accession>
<organism evidence="6 7">
    <name type="scientific">Triangularia setosa</name>
    <dbReference type="NCBI Taxonomy" id="2587417"/>
    <lineage>
        <taxon>Eukaryota</taxon>
        <taxon>Fungi</taxon>
        <taxon>Dikarya</taxon>
        <taxon>Ascomycota</taxon>
        <taxon>Pezizomycotina</taxon>
        <taxon>Sordariomycetes</taxon>
        <taxon>Sordariomycetidae</taxon>
        <taxon>Sordariales</taxon>
        <taxon>Podosporaceae</taxon>
        <taxon>Triangularia</taxon>
    </lineage>
</organism>
<keyword evidence="2" id="KW-0456">Lyase</keyword>
<proteinExistence type="predicted"/>
<keyword evidence="7" id="KW-1185">Reference proteome</keyword>
<comment type="caution">
    <text evidence="6">The sequence shown here is derived from an EMBL/GenBank/DDBJ whole genome shotgun (WGS) entry which is preliminary data.</text>
</comment>
<dbReference type="EMBL" id="MU866143">
    <property type="protein sequence ID" value="KAK4178246.1"/>
    <property type="molecule type" value="Genomic_DNA"/>
</dbReference>
<feature type="binding site" evidence="4">
    <location>
        <begin position="12"/>
        <end position="17"/>
    </location>
    <ligand>
        <name>substrate</name>
    </ligand>
</feature>
<dbReference type="EC" id="4.3.2.9" evidence="1"/>
<feature type="active site" description="Proton acceptor" evidence="3">
    <location>
        <position position="91"/>
    </location>
</feature>
<dbReference type="Pfam" id="PF06094">
    <property type="entry name" value="GGACT"/>
    <property type="match status" value="1"/>
</dbReference>
<reference evidence="6" key="1">
    <citation type="journal article" date="2023" name="Mol. Phylogenet. Evol.">
        <title>Genome-scale phylogeny and comparative genomics of the fungal order Sordariales.</title>
        <authorList>
            <person name="Hensen N."/>
            <person name="Bonometti L."/>
            <person name="Westerberg I."/>
            <person name="Brannstrom I.O."/>
            <person name="Guillou S."/>
            <person name="Cros-Aarteil S."/>
            <person name="Calhoun S."/>
            <person name="Haridas S."/>
            <person name="Kuo A."/>
            <person name="Mondo S."/>
            <person name="Pangilinan J."/>
            <person name="Riley R."/>
            <person name="LaButti K."/>
            <person name="Andreopoulos B."/>
            <person name="Lipzen A."/>
            <person name="Chen C."/>
            <person name="Yan M."/>
            <person name="Daum C."/>
            <person name="Ng V."/>
            <person name="Clum A."/>
            <person name="Steindorff A."/>
            <person name="Ohm R.A."/>
            <person name="Martin F."/>
            <person name="Silar P."/>
            <person name="Natvig D.O."/>
            <person name="Lalanne C."/>
            <person name="Gautier V."/>
            <person name="Ament-Velasquez S.L."/>
            <person name="Kruys A."/>
            <person name="Hutchinson M.I."/>
            <person name="Powell A.J."/>
            <person name="Barry K."/>
            <person name="Miller A.N."/>
            <person name="Grigoriev I.V."/>
            <person name="Debuchy R."/>
            <person name="Gladieux P."/>
            <person name="Hiltunen Thoren M."/>
            <person name="Johannesson H."/>
        </authorList>
    </citation>
    <scope>NUCLEOTIDE SEQUENCE</scope>
    <source>
        <strain evidence="6">CBS 892.96</strain>
    </source>
</reference>
<evidence type="ECO:0000256" key="4">
    <source>
        <dbReference type="PIRSR" id="PIRSR617939-2"/>
    </source>
</evidence>
<name>A0AAN6WBW2_9PEZI</name>
<dbReference type="InterPro" id="IPR036568">
    <property type="entry name" value="GGCT-like_sf"/>
</dbReference>
<dbReference type="Proteomes" id="UP001302321">
    <property type="component" value="Unassembled WGS sequence"/>
</dbReference>
<protein>
    <recommendedName>
        <fullName evidence="1">gamma-glutamylcyclotransferase</fullName>
        <ecNumber evidence="1">4.3.2.9</ecNumber>
    </recommendedName>
</protein>
<dbReference type="Gene3D" id="3.10.490.10">
    <property type="entry name" value="Gamma-glutamyl cyclotransferase-like"/>
    <property type="match status" value="1"/>
</dbReference>
<evidence type="ECO:0000256" key="1">
    <source>
        <dbReference type="ARBA" id="ARBA00012346"/>
    </source>
</evidence>
<evidence type="ECO:0000313" key="6">
    <source>
        <dbReference type="EMBL" id="KAK4178246.1"/>
    </source>
</evidence>
<dbReference type="AlphaFoldDB" id="A0AAN6WBW2"/>
<reference evidence="6" key="2">
    <citation type="submission" date="2023-05" db="EMBL/GenBank/DDBJ databases">
        <authorList>
            <consortium name="Lawrence Berkeley National Laboratory"/>
            <person name="Steindorff A."/>
            <person name="Hensen N."/>
            <person name="Bonometti L."/>
            <person name="Westerberg I."/>
            <person name="Brannstrom I.O."/>
            <person name="Guillou S."/>
            <person name="Cros-Aarteil S."/>
            <person name="Calhoun S."/>
            <person name="Haridas S."/>
            <person name="Kuo A."/>
            <person name="Mondo S."/>
            <person name="Pangilinan J."/>
            <person name="Riley R."/>
            <person name="Labutti K."/>
            <person name="Andreopoulos B."/>
            <person name="Lipzen A."/>
            <person name="Chen C."/>
            <person name="Yanf M."/>
            <person name="Daum C."/>
            <person name="Ng V."/>
            <person name="Clum A."/>
            <person name="Ohm R."/>
            <person name="Martin F."/>
            <person name="Silar P."/>
            <person name="Natvig D."/>
            <person name="Lalanne C."/>
            <person name="Gautier V."/>
            <person name="Ament-Velasquez S.L."/>
            <person name="Kruys A."/>
            <person name="Hutchinson M.I."/>
            <person name="Powell A.J."/>
            <person name="Barry K."/>
            <person name="Miller A.N."/>
            <person name="Grigoriev I.V."/>
            <person name="Debuchy R."/>
            <person name="Gladieux P."/>
            <person name="Thoren M.H."/>
            <person name="Johannesson H."/>
        </authorList>
    </citation>
    <scope>NUCLEOTIDE SEQUENCE</scope>
    <source>
        <strain evidence="6">CBS 892.96</strain>
    </source>
</reference>
<dbReference type="InterPro" id="IPR017939">
    <property type="entry name" value="G-Glutamylcylcotransferase"/>
</dbReference>
<dbReference type="SUPFAM" id="SSF110857">
    <property type="entry name" value="Gamma-glutamyl cyclotransferase-like"/>
    <property type="match status" value="1"/>
</dbReference>
<dbReference type="CDD" id="cd06661">
    <property type="entry name" value="GGCT_like"/>
    <property type="match status" value="1"/>
</dbReference>
<sequence>MGTTTPPPHKIYFGYGSNLWLDQMARRCPSSPFLGLGRLKNYKWFINSRGYANISHSPTYLDQSNASETDEVWGLIYKLTPEDEEMLDINEGVPYAYEKRVIPVKFWAKGEGVGEGKQGGKGEEVAMLVYIDFQRDIGGFKPREEYIVRMNKGIDDALKEGVPRGYVDKVLREYIPAEDQGNEVEELAERQAGGFRDESGVIPERVTAEAVGSGVDLVGDSGVKGMREVWEGRK</sequence>
<feature type="domain" description="Gamma-glutamylcyclotransferase AIG2-like" evidence="5">
    <location>
        <begin position="12"/>
        <end position="111"/>
    </location>
</feature>